<evidence type="ECO:0000256" key="7">
    <source>
        <dbReference type="ARBA" id="ARBA00022847"/>
    </source>
</evidence>
<dbReference type="PaxDb" id="3827-XP_004517134.1"/>
<keyword evidence="4" id="KW-0813">Transport</keyword>
<sequence length="160" mass="15993">MVGGIKRLWGIVNIILAIGLAMTVLITRMAEQERQLSGGASVGNPSEGVKAGAMLFFALLGIPCAITFSVPFALASIYCSASGAGQGLSLGVLNLAIVVPQIVVSTLSGPWDALFGGGNLPAFVAGAVAAVVSAILAVVLLPSTTPDDEAKATIASGSFH</sequence>
<evidence type="ECO:0000256" key="2">
    <source>
        <dbReference type="ARBA" id="ARBA00004914"/>
    </source>
</evidence>
<dbReference type="STRING" id="3827.A0A1S2Z8V2"/>
<keyword evidence="8 10" id="KW-1133">Transmembrane helix</keyword>
<comment type="similarity">
    <text evidence="3">Belongs to the glycoside-pentoside-hexuronide (GPH) cation symporter transporter (TC 2.A.2.4) family.</text>
</comment>
<keyword evidence="11" id="KW-1185">Reference proteome</keyword>
<dbReference type="GO" id="GO:0005773">
    <property type="term" value="C:vacuole"/>
    <property type="evidence" value="ECO:0007669"/>
    <property type="project" value="TreeGrafter"/>
</dbReference>
<feature type="transmembrane region" description="Helical" evidence="10">
    <location>
        <begin position="7"/>
        <end position="26"/>
    </location>
</feature>
<dbReference type="SUPFAM" id="SSF103473">
    <property type="entry name" value="MFS general substrate transporter"/>
    <property type="match status" value="1"/>
</dbReference>
<dbReference type="GeneID" id="101515228"/>
<keyword evidence="9 10" id="KW-0472">Membrane</keyword>
<evidence type="ECO:0000256" key="5">
    <source>
        <dbReference type="ARBA" id="ARBA00022597"/>
    </source>
</evidence>
<comment type="subcellular location">
    <subcellularLocation>
        <location evidence="1">Membrane</location>
        <topology evidence="1">Multi-pass membrane protein</topology>
    </subcellularLocation>
</comment>
<proteinExistence type="inferred from homology"/>
<evidence type="ECO:0000256" key="6">
    <source>
        <dbReference type="ARBA" id="ARBA00022692"/>
    </source>
</evidence>
<protein>
    <submittedName>
        <fullName evidence="12">Sucrose transport protein-like</fullName>
    </submittedName>
</protein>
<dbReference type="GO" id="GO:0005886">
    <property type="term" value="C:plasma membrane"/>
    <property type="evidence" value="ECO:0007669"/>
    <property type="project" value="TreeGrafter"/>
</dbReference>
<dbReference type="PANTHER" id="PTHR19432:SF89">
    <property type="entry name" value="SUCROSE_H+ SYMPORTER, PLANT, MAJOR FACILITATOR SUPERFAMILY DOMAIN-CONTAINING PROTEIN-RELATED"/>
    <property type="match status" value="1"/>
</dbReference>
<dbReference type="OrthoDB" id="28755at2759"/>
<dbReference type="InterPro" id="IPR036259">
    <property type="entry name" value="MFS_trans_sf"/>
</dbReference>
<evidence type="ECO:0000313" key="12">
    <source>
        <dbReference type="RefSeq" id="XP_004517134.1"/>
    </source>
</evidence>
<evidence type="ECO:0000256" key="4">
    <source>
        <dbReference type="ARBA" id="ARBA00022448"/>
    </source>
</evidence>
<dbReference type="Proteomes" id="UP000087171">
    <property type="component" value="Unplaced"/>
</dbReference>
<gene>
    <name evidence="12" type="primary">LOC101515228</name>
</gene>
<evidence type="ECO:0000256" key="9">
    <source>
        <dbReference type="ARBA" id="ARBA00023136"/>
    </source>
</evidence>
<comment type="pathway">
    <text evidence="2">Glycan biosynthesis; sucrose metabolism.</text>
</comment>
<dbReference type="PANTHER" id="PTHR19432">
    <property type="entry name" value="SUGAR TRANSPORTER"/>
    <property type="match status" value="1"/>
</dbReference>
<name>A0A1S2Z8V2_CICAR</name>
<accession>A0A1S2Z8V2</accession>
<evidence type="ECO:0000256" key="8">
    <source>
        <dbReference type="ARBA" id="ARBA00022989"/>
    </source>
</evidence>
<keyword evidence="6 10" id="KW-0812">Transmembrane</keyword>
<dbReference type="eggNOG" id="KOG0637">
    <property type="taxonomic scope" value="Eukaryota"/>
</dbReference>
<organism evidence="11 12">
    <name type="scientific">Cicer arietinum</name>
    <name type="common">Chickpea</name>
    <name type="synonym">Garbanzo</name>
    <dbReference type="NCBI Taxonomy" id="3827"/>
    <lineage>
        <taxon>Eukaryota</taxon>
        <taxon>Viridiplantae</taxon>
        <taxon>Streptophyta</taxon>
        <taxon>Embryophyta</taxon>
        <taxon>Tracheophyta</taxon>
        <taxon>Spermatophyta</taxon>
        <taxon>Magnoliopsida</taxon>
        <taxon>eudicotyledons</taxon>
        <taxon>Gunneridae</taxon>
        <taxon>Pentapetalae</taxon>
        <taxon>rosids</taxon>
        <taxon>fabids</taxon>
        <taxon>Fabales</taxon>
        <taxon>Fabaceae</taxon>
        <taxon>Papilionoideae</taxon>
        <taxon>50 kb inversion clade</taxon>
        <taxon>NPAAA clade</taxon>
        <taxon>Hologalegina</taxon>
        <taxon>IRL clade</taxon>
        <taxon>Cicereae</taxon>
        <taxon>Cicer</taxon>
    </lineage>
</organism>
<dbReference type="GO" id="GO:0008506">
    <property type="term" value="F:sucrose:proton symporter activity"/>
    <property type="evidence" value="ECO:0007669"/>
    <property type="project" value="TreeGrafter"/>
</dbReference>
<keyword evidence="7" id="KW-0769">Symport</keyword>
<dbReference type="RefSeq" id="XP_004517134.1">
    <property type="nucleotide sequence ID" value="XM_004517077.2"/>
</dbReference>
<evidence type="ECO:0000256" key="1">
    <source>
        <dbReference type="ARBA" id="ARBA00004141"/>
    </source>
</evidence>
<dbReference type="KEGG" id="cam:101515228"/>
<dbReference type="AlphaFoldDB" id="A0A1S2Z8V2"/>
<evidence type="ECO:0000256" key="10">
    <source>
        <dbReference type="SAM" id="Phobius"/>
    </source>
</evidence>
<reference evidence="12" key="1">
    <citation type="submission" date="2025-08" db="UniProtKB">
        <authorList>
            <consortium name="RefSeq"/>
        </authorList>
    </citation>
    <scope>IDENTIFICATION</scope>
    <source>
        <tissue evidence="12">Etiolated seedlings</tissue>
    </source>
</reference>
<feature type="transmembrane region" description="Helical" evidence="10">
    <location>
        <begin position="120"/>
        <end position="141"/>
    </location>
</feature>
<evidence type="ECO:0000256" key="3">
    <source>
        <dbReference type="ARBA" id="ARBA00007134"/>
    </source>
</evidence>
<feature type="transmembrane region" description="Helical" evidence="10">
    <location>
        <begin position="53"/>
        <end position="75"/>
    </location>
</feature>
<evidence type="ECO:0000313" key="11">
    <source>
        <dbReference type="Proteomes" id="UP000087171"/>
    </source>
</evidence>
<keyword evidence="5" id="KW-0762">Sugar transport</keyword>
<feature type="transmembrane region" description="Helical" evidence="10">
    <location>
        <begin position="87"/>
        <end position="108"/>
    </location>
</feature>